<comment type="caution">
    <text evidence="1">The sequence shown here is derived from an EMBL/GenBank/DDBJ whole genome shotgun (WGS) entry which is preliminary data.</text>
</comment>
<dbReference type="EMBL" id="VUJU01011609">
    <property type="protein sequence ID" value="KAF0710579.1"/>
    <property type="molecule type" value="Genomic_DNA"/>
</dbReference>
<dbReference type="OrthoDB" id="6614958at2759"/>
<keyword evidence="2" id="KW-1185">Reference proteome</keyword>
<evidence type="ECO:0000313" key="1">
    <source>
        <dbReference type="EMBL" id="KAF0710579.1"/>
    </source>
</evidence>
<evidence type="ECO:0000313" key="2">
    <source>
        <dbReference type="Proteomes" id="UP000478052"/>
    </source>
</evidence>
<organism evidence="1 2">
    <name type="scientific">Aphis craccivora</name>
    <name type="common">Cowpea aphid</name>
    <dbReference type="NCBI Taxonomy" id="307492"/>
    <lineage>
        <taxon>Eukaryota</taxon>
        <taxon>Metazoa</taxon>
        <taxon>Ecdysozoa</taxon>
        <taxon>Arthropoda</taxon>
        <taxon>Hexapoda</taxon>
        <taxon>Insecta</taxon>
        <taxon>Pterygota</taxon>
        <taxon>Neoptera</taxon>
        <taxon>Paraneoptera</taxon>
        <taxon>Hemiptera</taxon>
        <taxon>Sternorrhyncha</taxon>
        <taxon>Aphidomorpha</taxon>
        <taxon>Aphidoidea</taxon>
        <taxon>Aphididae</taxon>
        <taxon>Aphidini</taxon>
        <taxon>Aphis</taxon>
        <taxon>Aphis</taxon>
    </lineage>
</organism>
<reference evidence="1 2" key="1">
    <citation type="submission" date="2019-08" db="EMBL/GenBank/DDBJ databases">
        <title>Whole genome of Aphis craccivora.</title>
        <authorList>
            <person name="Voronova N.V."/>
            <person name="Shulinski R.S."/>
            <person name="Bandarenka Y.V."/>
            <person name="Zhorov D.G."/>
            <person name="Warner D."/>
        </authorList>
    </citation>
    <scope>NUCLEOTIDE SEQUENCE [LARGE SCALE GENOMIC DNA]</scope>
    <source>
        <strain evidence="1">180601</strain>
        <tissue evidence="1">Whole Body</tissue>
    </source>
</reference>
<dbReference type="AlphaFoldDB" id="A0A6G0VXE4"/>
<dbReference type="Proteomes" id="UP000478052">
    <property type="component" value="Unassembled WGS sequence"/>
</dbReference>
<accession>A0A6G0VXE4</accession>
<sequence length="103" mass="11821">MWTNTNVRNQSPVSAPDSRVPDFELNRAQWTALNRIRTGQGICNYILYKWGMTDSPLCECGLIQTIKHIVEECQRTRFEGGVTILHDCGPTAIKWLEELDVRL</sequence>
<protein>
    <submittedName>
        <fullName evidence="1">Uncharacterized protein</fullName>
    </submittedName>
</protein>
<name>A0A6G0VXE4_APHCR</name>
<proteinExistence type="predicted"/>
<gene>
    <name evidence="1" type="ORF">FWK35_00036873</name>
</gene>